<organism evidence="3 4">
    <name type="scientific">Thermoanaerobacter pentosaceus</name>
    <dbReference type="NCBI Taxonomy" id="694059"/>
    <lineage>
        <taxon>Bacteria</taxon>
        <taxon>Bacillati</taxon>
        <taxon>Bacillota</taxon>
        <taxon>Clostridia</taxon>
        <taxon>Thermoanaerobacterales</taxon>
        <taxon>Thermoanaerobacteraceae</taxon>
        <taxon>Thermoanaerobacter</taxon>
    </lineage>
</organism>
<name>A0ABT9M798_9THEO</name>
<dbReference type="PROSITE" id="PS51272">
    <property type="entry name" value="SLH"/>
    <property type="match status" value="2"/>
</dbReference>
<accession>A0ABT9M798</accession>
<dbReference type="Pfam" id="PF00395">
    <property type="entry name" value="SLH"/>
    <property type="match status" value="2"/>
</dbReference>
<comment type="caution">
    <text evidence="3">The sequence shown here is derived from an EMBL/GenBank/DDBJ whole genome shotgun (WGS) entry which is preliminary data.</text>
</comment>
<protein>
    <recommendedName>
        <fullName evidence="2">SLH domain-containing protein</fullName>
    </recommendedName>
</protein>
<evidence type="ECO:0000313" key="4">
    <source>
        <dbReference type="Proteomes" id="UP001223886"/>
    </source>
</evidence>
<gene>
    <name evidence="3" type="ORF">J2S24_002530</name>
</gene>
<dbReference type="Proteomes" id="UP001223886">
    <property type="component" value="Unassembled WGS sequence"/>
</dbReference>
<dbReference type="PANTHER" id="PTHR43308">
    <property type="entry name" value="OUTER MEMBRANE PROTEIN ALPHA-RELATED"/>
    <property type="match status" value="1"/>
</dbReference>
<keyword evidence="4" id="KW-1185">Reference proteome</keyword>
<dbReference type="EMBL" id="JAURUP010000047">
    <property type="protein sequence ID" value="MDP9752004.1"/>
    <property type="molecule type" value="Genomic_DNA"/>
</dbReference>
<proteinExistence type="predicted"/>
<feature type="domain" description="SLH" evidence="2">
    <location>
        <begin position="77"/>
        <end position="136"/>
    </location>
</feature>
<keyword evidence="1" id="KW-0677">Repeat</keyword>
<evidence type="ECO:0000313" key="3">
    <source>
        <dbReference type="EMBL" id="MDP9752004.1"/>
    </source>
</evidence>
<dbReference type="InterPro" id="IPR051465">
    <property type="entry name" value="Cell_Envelope_Struct_Comp"/>
</dbReference>
<dbReference type="InterPro" id="IPR001119">
    <property type="entry name" value="SLH_dom"/>
</dbReference>
<evidence type="ECO:0000259" key="2">
    <source>
        <dbReference type="PROSITE" id="PS51272"/>
    </source>
</evidence>
<evidence type="ECO:0000256" key="1">
    <source>
        <dbReference type="ARBA" id="ARBA00022737"/>
    </source>
</evidence>
<sequence length="136" mass="15243">MIRALGIPEEPYEGEFEDVKEGAWYANAIEAAYRAGIMVGDGKNMRPKEPITREEMTAVIMRVYSKLTGYKEENIGNTTFTDNNKISEWARNAVANVVKLGIVRGYEDNTFKPKDNATRAEAAAMLYRVLDISSTI</sequence>
<reference evidence="3 4" key="1">
    <citation type="submission" date="2023-07" db="EMBL/GenBank/DDBJ databases">
        <title>Genomic Encyclopedia of Type Strains, Phase IV (KMG-IV): sequencing the most valuable type-strain genomes for metagenomic binning, comparative biology and taxonomic classification.</title>
        <authorList>
            <person name="Goeker M."/>
        </authorList>
    </citation>
    <scope>NUCLEOTIDE SEQUENCE [LARGE SCALE GENOMIC DNA]</scope>
    <source>
        <strain evidence="3 4">DSM 25963</strain>
    </source>
</reference>
<feature type="domain" description="SLH" evidence="2">
    <location>
        <begin position="12"/>
        <end position="74"/>
    </location>
</feature>